<gene>
    <name evidence="8" type="ORF">NIES1031_17980</name>
</gene>
<keyword evidence="2" id="KW-1003">Cell membrane</keyword>
<dbReference type="STRING" id="247279.NIES1031_17980"/>
<sequence>MALMQWANAVSTRASLEAAVAEVVDKASALLQSPADLGLVFISAAFTSEYPRLLPLLQEKLRNIKVLIGCGGGGIIGTNQHAVQEFEGVPALSLSLAQLPGVKVTPFHIAAEQLPDPDSPPKAWVDLFGVLPAEQPQFILLSDPFSSGVNDLLQGIDYAYPSSITVGGLASGSQTPGRIGLFCNDKLYRSGTVGVALSGNIVLDTIVAQGCRPIGEPYRVSASERNILLALEEQPPLEVLRDLISSLSDADRQLAEHSLFIGVVRDEFKQNLEHGDFLIRNLLGVDPKVGAIAVADLVRPGQRIQFHLRDAETSADDLEWLLQRYQQTHPHVSPAGALMFSCLGRGEMLYGKPNFDSQLFSSYMPNIPVGGFFGNGEIGPVGGSTFLHGYTSVFAICRQP</sequence>
<dbReference type="GO" id="GO:0005886">
    <property type="term" value="C:plasma membrane"/>
    <property type="evidence" value="ECO:0007669"/>
    <property type="project" value="UniProtKB-SubCell"/>
</dbReference>
<evidence type="ECO:0000259" key="6">
    <source>
        <dbReference type="SMART" id="SM00897"/>
    </source>
</evidence>
<proteinExistence type="predicted"/>
<dbReference type="Proteomes" id="UP000185984">
    <property type="component" value="Unassembled WGS sequence"/>
</dbReference>
<feature type="domain" description="FIST C-domain" evidence="7">
    <location>
        <begin position="236"/>
        <end position="381"/>
    </location>
</feature>
<dbReference type="Pfam" id="PF08495">
    <property type="entry name" value="FIST"/>
    <property type="match status" value="1"/>
</dbReference>
<accession>A0A1U7HIH6</accession>
<dbReference type="Pfam" id="PF10442">
    <property type="entry name" value="FIST_C"/>
    <property type="match status" value="1"/>
</dbReference>
<dbReference type="PIRSF" id="PIRSF018953">
    <property type="entry name" value="UCP018953"/>
    <property type="match status" value="1"/>
</dbReference>
<dbReference type="OrthoDB" id="9770435at2"/>
<keyword evidence="9" id="KW-1185">Reference proteome</keyword>
<evidence type="ECO:0000256" key="1">
    <source>
        <dbReference type="ARBA" id="ARBA00004651"/>
    </source>
</evidence>
<evidence type="ECO:0000256" key="2">
    <source>
        <dbReference type="ARBA" id="ARBA00022475"/>
    </source>
</evidence>
<comment type="caution">
    <text evidence="8">The sequence shown here is derived from an EMBL/GenBank/DDBJ whole genome shotgun (WGS) entry which is preliminary data.</text>
</comment>
<comment type="subcellular location">
    <subcellularLocation>
        <location evidence="1">Cell membrane</location>
        <topology evidence="1">Multi-pass membrane protein</topology>
    </subcellularLocation>
</comment>
<keyword evidence="3" id="KW-0812">Transmembrane</keyword>
<dbReference type="AlphaFoldDB" id="A0A1U7HIH6"/>
<evidence type="ECO:0000259" key="7">
    <source>
        <dbReference type="SMART" id="SM01204"/>
    </source>
</evidence>
<evidence type="ECO:0008006" key="10">
    <source>
        <dbReference type="Google" id="ProtNLM"/>
    </source>
</evidence>
<evidence type="ECO:0000256" key="5">
    <source>
        <dbReference type="ARBA" id="ARBA00023136"/>
    </source>
</evidence>
<protein>
    <recommendedName>
        <fullName evidence="10">Histidine kinase</fullName>
    </recommendedName>
</protein>
<dbReference type="SMART" id="SM00897">
    <property type="entry name" value="FIST"/>
    <property type="match status" value="1"/>
</dbReference>
<dbReference type="PANTHER" id="PTHR14939">
    <property type="entry name" value="F-BOX ONLY PROTEIN 22"/>
    <property type="match status" value="1"/>
</dbReference>
<reference evidence="8 9" key="1">
    <citation type="submission" date="2016-11" db="EMBL/GenBank/DDBJ databases">
        <title>Draft Genome Sequences of Nine Cyanobacterial Strains from Diverse Habitats.</title>
        <authorList>
            <person name="Zhu T."/>
            <person name="Hou S."/>
            <person name="Lu X."/>
            <person name="Hess W.R."/>
        </authorList>
    </citation>
    <scope>NUCLEOTIDE SEQUENCE [LARGE SCALE GENOMIC DNA]</scope>
    <source>
        <strain evidence="8 9">5.2 s.c.1</strain>
    </source>
</reference>
<dbReference type="InterPro" id="IPR019494">
    <property type="entry name" value="FIST_C"/>
</dbReference>
<evidence type="ECO:0000256" key="3">
    <source>
        <dbReference type="ARBA" id="ARBA00022692"/>
    </source>
</evidence>
<feature type="domain" description="FIST" evidence="6">
    <location>
        <begin position="34"/>
        <end position="235"/>
    </location>
</feature>
<dbReference type="PANTHER" id="PTHR14939:SF5">
    <property type="entry name" value="F-BOX ONLY PROTEIN 22"/>
    <property type="match status" value="1"/>
</dbReference>
<name>A0A1U7HIH6_9CHRO</name>
<organism evidence="8 9">
    <name type="scientific">Chroogloeocystis siderophila 5.2 s.c.1</name>
    <dbReference type="NCBI Taxonomy" id="247279"/>
    <lineage>
        <taxon>Bacteria</taxon>
        <taxon>Bacillati</taxon>
        <taxon>Cyanobacteriota</taxon>
        <taxon>Cyanophyceae</taxon>
        <taxon>Oscillatoriophycideae</taxon>
        <taxon>Chroococcales</taxon>
        <taxon>Chroococcaceae</taxon>
        <taxon>Chroogloeocystis</taxon>
    </lineage>
</organism>
<dbReference type="InterPro" id="IPR013702">
    <property type="entry name" value="FIST_domain_N"/>
</dbReference>
<dbReference type="InterPro" id="IPR016741">
    <property type="entry name" value="UCP018953"/>
</dbReference>
<evidence type="ECO:0000256" key="4">
    <source>
        <dbReference type="ARBA" id="ARBA00022989"/>
    </source>
</evidence>
<evidence type="ECO:0000313" key="9">
    <source>
        <dbReference type="Proteomes" id="UP000185984"/>
    </source>
</evidence>
<dbReference type="EMBL" id="MRCC01000016">
    <property type="protein sequence ID" value="OKH23345.1"/>
    <property type="molecule type" value="Genomic_DNA"/>
</dbReference>
<keyword evidence="4" id="KW-1133">Transmembrane helix</keyword>
<keyword evidence="5" id="KW-0472">Membrane</keyword>
<evidence type="ECO:0000313" key="8">
    <source>
        <dbReference type="EMBL" id="OKH23345.1"/>
    </source>
</evidence>
<dbReference type="SMART" id="SM01204">
    <property type="entry name" value="FIST_C"/>
    <property type="match status" value="1"/>
</dbReference>